<evidence type="ECO:0000313" key="2">
    <source>
        <dbReference type="EMBL" id="MBB3811350.1"/>
    </source>
</evidence>
<feature type="region of interest" description="Disordered" evidence="1">
    <location>
        <begin position="504"/>
        <end position="526"/>
    </location>
</feature>
<dbReference type="EMBL" id="JACICC010000016">
    <property type="protein sequence ID" value="MBB3811350.1"/>
    <property type="molecule type" value="Genomic_DNA"/>
</dbReference>
<gene>
    <name evidence="2" type="ORF">FHS81_003464</name>
</gene>
<keyword evidence="3" id="KW-1185">Reference proteome</keyword>
<evidence type="ECO:0000256" key="1">
    <source>
        <dbReference type="SAM" id="MobiDB-lite"/>
    </source>
</evidence>
<reference evidence="2 3" key="1">
    <citation type="submission" date="2020-08" db="EMBL/GenBank/DDBJ databases">
        <title>Genomic Encyclopedia of Type Strains, Phase IV (KMG-IV): sequencing the most valuable type-strain genomes for metagenomic binning, comparative biology and taxonomic classification.</title>
        <authorList>
            <person name="Goeker M."/>
        </authorList>
    </citation>
    <scope>NUCLEOTIDE SEQUENCE [LARGE SCALE GENOMIC DNA]</scope>
    <source>
        <strain evidence="2 3">DSM 28760</strain>
    </source>
</reference>
<protein>
    <submittedName>
        <fullName evidence="2">Localization factor PodJL</fullName>
    </submittedName>
</protein>
<evidence type="ECO:0000313" key="3">
    <source>
        <dbReference type="Proteomes" id="UP000537592"/>
    </source>
</evidence>
<feature type="region of interest" description="Disordered" evidence="1">
    <location>
        <begin position="89"/>
        <end position="109"/>
    </location>
</feature>
<feature type="compositionally biased region" description="Polar residues" evidence="1">
    <location>
        <begin position="8"/>
        <end position="18"/>
    </location>
</feature>
<feature type="region of interest" description="Disordered" evidence="1">
    <location>
        <begin position="595"/>
        <end position="615"/>
    </location>
</feature>
<dbReference type="AlphaFoldDB" id="A0A7W5Z7N3"/>
<proteinExistence type="predicted"/>
<name>A0A7W5Z7N3_9HYPH</name>
<dbReference type="RefSeq" id="WP_183754723.1">
    <property type="nucleotide sequence ID" value="NZ_JACICC010000016.1"/>
</dbReference>
<comment type="caution">
    <text evidence="2">The sequence shown here is derived from an EMBL/GenBank/DDBJ whole genome shotgun (WGS) entry which is preliminary data.</text>
</comment>
<sequence>MMPPPSGASATGGQTPHAHSQAPWSIKGIAPHMREAVKDAARRSGMTIGEWLSAAIAQQSETAPEPQPPRDTPADARWAEITAHLARLARRDAASSAAGPQPGTSLNGVSPQVIGQLLREAEIRAVQREKARAAHIAEALTGLARYIDNAERSRSEEMRCAASGQAQITQELSDALATIAQQVKDIDGRLAELPGDTLAGIQDAVDRTAAAQTELLTTHLLPAMEQRLAAALRDIVESLQAPDTRAAASPAPAGTASAAQPAPVDEQLIVEDRLARAIVDIRTRQVELARLDAQAEGDGQHAIIERLENLSRKLDDALRPVAGDASAPGFETVLERLDHISSRLEDGRFPPALSRVEDMVRDLSGHVEALHKRETPANGDMNEAALDTLAAQISQLAQRLEDLSRSGAGSDSEADPEDRARLQQLETAVGTLSLQLRDLPQADQATLERVARAAARETLGAISPDDILPGARSADTLDAVHSTLERIVDRLALIEEDIRSSGIASQQFGRETDDGAALPPREASPLPERMLHPELRAAQALSRVFSTTDSAEAPAAAADGPENLLAPGRAGLAENVGFTAGFIAAARRAAMAAADETRNKSAAPRTNDSNADSEDRRRSLLIGLGGLIAATGAAQVAATVMQGATRLS</sequence>
<accession>A0A7W5Z7N3</accession>
<dbReference type="Proteomes" id="UP000537592">
    <property type="component" value="Unassembled WGS sequence"/>
</dbReference>
<feature type="region of interest" description="Disordered" evidence="1">
    <location>
        <begin position="1"/>
        <end position="26"/>
    </location>
</feature>
<organism evidence="2 3">
    <name type="scientific">Pseudochelatococcus contaminans</name>
    <dbReference type="NCBI Taxonomy" id="1538103"/>
    <lineage>
        <taxon>Bacteria</taxon>
        <taxon>Pseudomonadati</taxon>
        <taxon>Pseudomonadota</taxon>
        <taxon>Alphaproteobacteria</taxon>
        <taxon>Hyphomicrobiales</taxon>
        <taxon>Chelatococcaceae</taxon>
        <taxon>Pseudochelatococcus</taxon>
    </lineage>
</organism>